<feature type="transmembrane region" description="Helical" evidence="1">
    <location>
        <begin position="357"/>
        <end position="383"/>
    </location>
</feature>
<keyword evidence="1" id="KW-0812">Transmembrane</keyword>
<name>A9B3F3_HERA2</name>
<accession>A9B3F3</accession>
<feature type="transmembrane region" description="Helical" evidence="1">
    <location>
        <begin position="258"/>
        <end position="282"/>
    </location>
</feature>
<keyword evidence="3" id="KW-1185">Reference proteome</keyword>
<dbReference type="Proteomes" id="UP000000787">
    <property type="component" value="Chromosome"/>
</dbReference>
<feature type="transmembrane region" description="Helical" evidence="1">
    <location>
        <begin position="403"/>
        <end position="421"/>
    </location>
</feature>
<dbReference type="BioCyc" id="HAUR316274:GHYA-1494-MONOMER"/>
<dbReference type="eggNOG" id="COG5617">
    <property type="taxonomic scope" value="Bacteria"/>
</dbReference>
<evidence type="ECO:0000256" key="1">
    <source>
        <dbReference type="SAM" id="Phobius"/>
    </source>
</evidence>
<evidence type="ECO:0000313" key="2">
    <source>
        <dbReference type="EMBL" id="ABX04116.1"/>
    </source>
</evidence>
<feature type="transmembrane region" description="Helical" evidence="1">
    <location>
        <begin position="158"/>
        <end position="179"/>
    </location>
</feature>
<dbReference type="KEGG" id="hau:Haur_1472"/>
<evidence type="ECO:0000313" key="3">
    <source>
        <dbReference type="Proteomes" id="UP000000787"/>
    </source>
</evidence>
<feature type="transmembrane region" description="Helical" evidence="1">
    <location>
        <begin position="215"/>
        <end position="238"/>
    </location>
</feature>
<dbReference type="HOGENOM" id="CLU_022594_0_0_0"/>
<organism evidence="2 3">
    <name type="scientific">Herpetosiphon aurantiacus (strain ATCC 23779 / DSM 785 / 114-95)</name>
    <dbReference type="NCBI Taxonomy" id="316274"/>
    <lineage>
        <taxon>Bacteria</taxon>
        <taxon>Bacillati</taxon>
        <taxon>Chloroflexota</taxon>
        <taxon>Chloroflexia</taxon>
        <taxon>Herpetosiphonales</taxon>
        <taxon>Herpetosiphonaceae</taxon>
        <taxon>Herpetosiphon</taxon>
    </lineage>
</organism>
<feature type="transmembrane region" description="Helical" evidence="1">
    <location>
        <begin position="185"/>
        <end position="203"/>
    </location>
</feature>
<dbReference type="STRING" id="316274.Haur_1472"/>
<protein>
    <recommendedName>
        <fullName evidence="4">Glycosyltransferase RgtA/B/C/D-like domain-containing protein</fullName>
    </recommendedName>
</protein>
<dbReference type="EMBL" id="CP000875">
    <property type="protein sequence ID" value="ABX04116.1"/>
    <property type="molecule type" value="Genomic_DNA"/>
</dbReference>
<dbReference type="AlphaFoldDB" id="A9B3F3"/>
<feature type="transmembrane region" description="Helical" evidence="1">
    <location>
        <begin position="427"/>
        <end position="446"/>
    </location>
</feature>
<evidence type="ECO:0008006" key="4">
    <source>
        <dbReference type="Google" id="ProtNLM"/>
    </source>
</evidence>
<feature type="transmembrane region" description="Helical" evidence="1">
    <location>
        <begin position="37"/>
        <end position="56"/>
    </location>
</feature>
<keyword evidence="1" id="KW-1133">Transmembrane helix</keyword>
<proteinExistence type="predicted"/>
<gene>
    <name evidence="2" type="ordered locus">Haur_1472</name>
</gene>
<feature type="transmembrane region" description="Helical" evidence="1">
    <location>
        <begin position="128"/>
        <end position="151"/>
    </location>
</feature>
<dbReference type="InParanoid" id="A9B3F3"/>
<keyword evidence="1" id="KW-0472">Membrane</keyword>
<sequence length="723" mass="81822">MVQPWVTFNANSAWLWYNRAVILEIEAHYMGRRVASWVWVLGLYSILAIGLTWPLITVWDSQIPGQAHKDGLEDAYQNIWNLWWMRQAISQPTNPLITDRFFHPETPNLYYHTLSPINTILATPITAIWGPIAGFNSLVLLSFIVGAFGAWKLAYDRVGSAWIALPAGVIFAWNPFHVASVVEDGQLQIFCLQWIPFYLLYAWRLAERGDRRSLGLAGLFLGLTIWTDWYFSLFLLLWTLGFGLWQFWRSEWPQRKRLFIQFGLLGIIGMLTALPLLVPMLIEASRADYMQLYPENDPVRLSADLAAFVVPARLHSLWGRFFSDLPSAINRRLYLGVVPLSLALIATWKTAKARPWLIMTLILAILALGPTLKLAGTTTTIPLPYRLIQQLPFISLARQPDRFMVLGMLTLAIASSYGLVWLSSKLIWQRTLALVIVVMIGIEYLPTPFDMRQPPMPQSLAQLPKTDDAALLELPFHEDLPYRDAERMLFQTVHGRPISGGYHSRLYPQPQYQLPVLRDLATLSQHPEIVQTAGNWQQQLATLNFGYIVGYKQQANGPRNYSPAQIAEFKQFVEANLGVTQPLAEDNFVVIYQVPQAQGVPIINLRDGWGKLEPSATGNYRWMGQAASLGLIVPEAGFYRLRWQATPAAIARSLQLSWHHNQLSIPISLEPRQYEVLIELPAGQTIVQLQTLEPATTGDAIANNGDQRLISLQLSNLQLISTK</sequence>
<reference evidence="2 3" key="1">
    <citation type="journal article" date="2011" name="Stand. Genomic Sci.">
        <title>Complete genome sequence of the filamentous gliding predatory bacterium Herpetosiphon aurantiacus type strain (114-95(T)).</title>
        <authorList>
            <person name="Kiss H."/>
            <person name="Nett M."/>
            <person name="Domin N."/>
            <person name="Martin K."/>
            <person name="Maresca J.A."/>
            <person name="Copeland A."/>
            <person name="Lapidus A."/>
            <person name="Lucas S."/>
            <person name="Berry K.W."/>
            <person name="Glavina Del Rio T."/>
            <person name="Dalin E."/>
            <person name="Tice H."/>
            <person name="Pitluck S."/>
            <person name="Richardson P."/>
            <person name="Bruce D."/>
            <person name="Goodwin L."/>
            <person name="Han C."/>
            <person name="Detter J.C."/>
            <person name="Schmutz J."/>
            <person name="Brettin T."/>
            <person name="Land M."/>
            <person name="Hauser L."/>
            <person name="Kyrpides N.C."/>
            <person name="Ivanova N."/>
            <person name="Goker M."/>
            <person name="Woyke T."/>
            <person name="Klenk H.P."/>
            <person name="Bryant D.A."/>
        </authorList>
    </citation>
    <scope>NUCLEOTIDE SEQUENCE [LARGE SCALE GENOMIC DNA]</scope>
    <source>
        <strain evidence="3">ATCC 23779 / DSM 785 / 114-95</strain>
    </source>
</reference>